<dbReference type="OrthoDB" id="2491264at2"/>
<dbReference type="InterPro" id="IPR050490">
    <property type="entry name" value="Bact_solute-bd_prot1"/>
</dbReference>
<evidence type="ECO:0000313" key="9">
    <source>
        <dbReference type="Proteomes" id="UP000236311"/>
    </source>
</evidence>
<dbReference type="Proteomes" id="UP000236311">
    <property type="component" value="Unassembled WGS sequence"/>
</dbReference>
<evidence type="ECO:0000256" key="1">
    <source>
        <dbReference type="ARBA" id="ARBA00022475"/>
    </source>
</evidence>
<feature type="chain" id="PRO_5014439371" evidence="7">
    <location>
        <begin position="21"/>
        <end position="567"/>
    </location>
</feature>
<sequence length="567" mass="63280">MKKKAVTQKLAAMVMTTVLAATTLAGCGNDGGESSSQESSGAQANSGSSENDSEASAENGGQNDENPSWIADEPITVSVMLSDNSQQPKRQDAPAHEEIFRKTNIQLEFQIVPAASYEEKQSVVLGTNNFPDVIYLQNGTKDIVQYGTSGIFEPLMQYVNEETMPNFYKFWQQYPDMKKYLLEGELYAFPVVARDESAAGFGPVIRMDLLEKHDIPIPQTFDELLEALAKLHEIYPDTIPWTGRKGTPQLLATTAYMLGSGMGGRTDGMYYDFDEKKYIFGPASENFKEVLGYLNKAYEMGVLDPEFATTTDEQMDSKLSSGKSLFYLDNSGFGANYTAKLNQIEGYEDARFQVLPIPENSFGDRRAVAYAADLPGRFYAINASADNKEEIIKLIDWLYSKEGSDITNYGVEGVSFEYGEDGEPHFIEDYVMQFKGAEPSDYYAVFADQGITKLDFCFWAGNTRMGSEIQKITGSWTDLTDEYWEIINNDSAYVQPHINPSLTEEEAETVQDILAEVNTILEPEYNKYIMGTEPVDNWDSVIKKCEDAGVRQIEEIYNAAEARANAQ</sequence>
<keyword evidence="1" id="KW-1003">Cell membrane</keyword>
<dbReference type="Gene3D" id="3.40.190.10">
    <property type="entry name" value="Periplasmic binding protein-like II"/>
    <property type="match status" value="2"/>
</dbReference>
<reference evidence="8 9" key="1">
    <citation type="submission" date="2018-01" db="EMBL/GenBank/DDBJ databases">
        <authorList>
            <person name="Gaut B.S."/>
            <person name="Morton B.R."/>
            <person name="Clegg M.T."/>
            <person name="Duvall M.R."/>
        </authorList>
    </citation>
    <scope>NUCLEOTIDE SEQUENCE [LARGE SCALE GENOMIC DNA]</scope>
    <source>
        <strain evidence="8">GP69</strain>
    </source>
</reference>
<gene>
    <name evidence="8" type="primary">lipO_8</name>
    <name evidence="8" type="ORF">AMURIS_01261</name>
</gene>
<keyword evidence="5 8" id="KW-0449">Lipoprotein</keyword>
<organism evidence="8 9">
    <name type="scientific">Acetatifactor muris</name>
    <dbReference type="NCBI Taxonomy" id="879566"/>
    <lineage>
        <taxon>Bacteria</taxon>
        <taxon>Bacillati</taxon>
        <taxon>Bacillota</taxon>
        <taxon>Clostridia</taxon>
        <taxon>Lachnospirales</taxon>
        <taxon>Lachnospiraceae</taxon>
        <taxon>Acetatifactor</taxon>
    </lineage>
</organism>
<evidence type="ECO:0000256" key="5">
    <source>
        <dbReference type="ARBA" id="ARBA00023288"/>
    </source>
</evidence>
<evidence type="ECO:0000256" key="4">
    <source>
        <dbReference type="ARBA" id="ARBA00023139"/>
    </source>
</evidence>
<feature type="signal peptide" evidence="7">
    <location>
        <begin position="1"/>
        <end position="20"/>
    </location>
</feature>
<evidence type="ECO:0000256" key="6">
    <source>
        <dbReference type="SAM" id="MobiDB-lite"/>
    </source>
</evidence>
<dbReference type="Pfam" id="PF01547">
    <property type="entry name" value="SBP_bac_1"/>
    <property type="match status" value="1"/>
</dbReference>
<accession>A0A2K4ZDM9</accession>
<proteinExistence type="predicted"/>
<keyword evidence="2 7" id="KW-0732">Signal</keyword>
<dbReference type="PROSITE" id="PS51257">
    <property type="entry name" value="PROKAR_LIPOPROTEIN"/>
    <property type="match status" value="1"/>
</dbReference>
<dbReference type="PANTHER" id="PTHR43649:SF33">
    <property type="entry name" value="POLYGALACTURONAN_RHAMNOGALACTURONAN-BINDING PROTEIN YTCQ"/>
    <property type="match status" value="1"/>
</dbReference>
<feature type="region of interest" description="Disordered" evidence="6">
    <location>
        <begin position="24"/>
        <end position="69"/>
    </location>
</feature>
<dbReference type="SUPFAM" id="SSF53850">
    <property type="entry name" value="Periplasmic binding protein-like II"/>
    <property type="match status" value="1"/>
</dbReference>
<dbReference type="InterPro" id="IPR006059">
    <property type="entry name" value="SBP"/>
</dbReference>
<name>A0A2K4ZDM9_9FIRM</name>
<keyword evidence="4" id="KW-0564">Palmitate</keyword>
<dbReference type="RefSeq" id="WP_103238631.1">
    <property type="nucleotide sequence ID" value="NZ_JANJZD010000005.1"/>
</dbReference>
<dbReference type="PANTHER" id="PTHR43649">
    <property type="entry name" value="ARABINOSE-BINDING PROTEIN-RELATED"/>
    <property type="match status" value="1"/>
</dbReference>
<evidence type="ECO:0000256" key="3">
    <source>
        <dbReference type="ARBA" id="ARBA00023136"/>
    </source>
</evidence>
<evidence type="ECO:0000313" key="8">
    <source>
        <dbReference type="EMBL" id="SOY28551.1"/>
    </source>
</evidence>
<evidence type="ECO:0000256" key="2">
    <source>
        <dbReference type="ARBA" id="ARBA00022729"/>
    </source>
</evidence>
<dbReference type="AlphaFoldDB" id="A0A2K4ZDM9"/>
<protein>
    <submittedName>
        <fullName evidence="8">Lipoprotein LipO</fullName>
    </submittedName>
</protein>
<dbReference type="EMBL" id="OFSM01000005">
    <property type="protein sequence ID" value="SOY28551.1"/>
    <property type="molecule type" value="Genomic_DNA"/>
</dbReference>
<keyword evidence="9" id="KW-1185">Reference proteome</keyword>
<feature type="compositionally biased region" description="Low complexity" evidence="6">
    <location>
        <begin position="32"/>
        <end position="60"/>
    </location>
</feature>
<evidence type="ECO:0000256" key="7">
    <source>
        <dbReference type="SAM" id="SignalP"/>
    </source>
</evidence>
<keyword evidence="3" id="KW-0472">Membrane</keyword>